<protein>
    <recommendedName>
        <fullName evidence="6">Glutaredoxin</fullName>
    </recommendedName>
</protein>
<keyword evidence="5 6" id="KW-0676">Redox-active center</keyword>
<evidence type="ECO:0000256" key="3">
    <source>
        <dbReference type="ARBA" id="ARBA00022982"/>
    </source>
</evidence>
<dbReference type="STRING" id="1499686.BN1079_02172"/>
<dbReference type="CDD" id="cd03418">
    <property type="entry name" value="GRX_GRXb_1_3_like"/>
    <property type="match status" value="1"/>
</dbReference>
<accession>A0A078LYB8</accession>
<dbReference type="SUPFAM" id="SSF52833">
    <property type="entry name" value="Thioredoxin-like"/>
    <property type="match status" value="1"/>
</dbReference>
<dbReference type="NCBIfam" id="TIGR02181">
    <property type="entry name" value="GRX_bact"/>
    <property type="match status" value="1"/>
</dbReference>
<keyword evidence="9" id="KW-1185">Reference proteome</keyword>
<dbReference type="Pfam" id="PF00462">
    <property type="entry name" value="Glutaredoxin"/>
    <property type="match status" value="1"/>
</dbReference>
<dbReference type="AlphaFoldDB" id="A0A078LYB8"/>
<proteinExistence type="inferred from homology"/>
<dbReference type="InterPro" id="IPR036249">
    <property type="entry name" value="Thioredoxin-like_sf"/>
</dbReference>
<dbReference type="EMBL" id="CCSF01000001">
    <property type="protein sequence ID" value="CDZ94846.1"/>
    <property type="molecule type" value="Genomic_DNA"/>
</dbReference>
<organism evidence="8 9">
    <name type="scientific">Pseudomonas saudiphocaensis</name>
    <dbReference type="NCBI Taxonomy" id="1499686"/>
    <lineage>
        <taxon>Bacteria</taxon>
        <taxon>Pseudomonadati</taxon>
        <taxon>Pseudomonadota</taxon>
        <taxon>Gammaproteobacteria</taxon>
        <taxon>Pseudomonadales</taxon>
        <taxon>Pseudomonadaceae</taxon>
        <taxon>Pseudomonas</taxon>
    </lineage>
</organism>
<evidence type="ECO:0000313" key="8">
    <source>
        <dbReference type="EMBL" id="CDZ94846.1"/>
    </source>
</evidence>
<dbReference type="HOGENOM" id="CLU_026126_7_3_6"/>
<sequence length="84" mass="9228">MPEVVIYTTAWCPYCVRAKSLLKSKGVTFQEISVDGKPALRAEMARKAGRTSVPQIWIGDRHVGGCDELHALERAAKLDAMLKG</sequence>
<dbReference type="RefSeq" id="WP_037024218.1">
    <property type="nucleotide sequence ID" value="NZ_CCSF01000001.1"/>
</dbReference>
<comment type="function">
    <text evidence="6">Has a glutathione-disulfide oxidoreductase activity in the presence of NADPH and glutathione reductase. Reduces low molecular weight disulfides and proteins.</text>
</comment>
<evidence type="ECO:0000256" key="4">
    <source>
        <dbReference type="ARBA" id="ARBA00023157"/>
    </source>
</evidence>
<dbReference type="Proteomes" id="UP000053902">
    <property type="component" value="Unassembled WGS sequence"/>
</dbReference>
<name>A0A078LYB8_9PSED</name>
<dbReference type="InterPro" id="IPR011767">
    <property type="entry name" value="GLR_AS"/>
</dbReference>
<dbReference type="InterPro" id="IPR014025">
    <property type="entry name" value="Glutaredoxin_subgr"/>
</dbReference>
<dbReference type="PRINTS" id="PR00160">
    <property type="entry name" value="GLUTAREDOXIN"/>
</dbReference>
<evidence type="ECO:0000313" key="9">
    <source>
        <dbReference type="Proteomes" id="UP000053902"/>
    </source>
</evidence>
<dbReference type="GO" id="GO:0005737">
    <property type="term" value="C:cytoplasm"/>
    <property type="evidence" value="ECO:0007669"/>
    <property type="project" value="TreeGrafter"/>
</dbReference>
<dbReference type="InterPro" id="IPR002109">
    <property type="entry name" value="Glutaredoxin"/>
</dbReference>
<keyword evidence="3 6" id="KW-0249">Electron transport</keyword>
<dbReference type="FunFam" id="3.40.30.10:FF:000018">
    <property type="entry name" value="Glutaredoxin"/>
    <property type="match status" value="1"/>
</dbReference>
<evidence type="ECO:0000259" key="7">
    <source>
        <dbReference type="Pfam" id="PF00462"/>
    </source>
</evidence>
<evidence type="ECO:0000256" key="1">
    <source>
        <dbReference type="ARBA" id="ARBA00007787"/>
    </source>
</evidence>
<feature type="domain" description="Glutaredoxin" evidence="7">
    <location>
        <begin position="4"/>
        <end position="63"/>
    </location>
</feature>
<keyword evidence="6" id="KW-0963">Cytoplasm</keyword>
<dbReference type="GO" id="GO:0034599">
    <property type="term" value="P:cellular response to oxidative stress"/>
    <property type="evidence" value="ECO:0007669"/>
    <property type="project" value="TreeGrafter"/>
</dbReference>
<dbReference type="PROSITE" id="PS00195">
    <property type="entry name" value="GLUTAREDOXIN_1"/>
    <property type="match status" value="1"/>
</dbReference>
<dbReference type="OrthoDB" id="9814618at2"/>
<comment type="similarity">
    <text evidence="1 6">Belongs to the glutaredoxin family.</text>
</comment>
<evidence type="ECO:0000256" key="2">
    <source>
        <dbReference type="ARBA" id="ARBA00022448"/>
    </source>
</evidence>
<keyword evidence="2 6" id="KW-0813">Transport</keyword>
<keyword evidence="4" id="KW-1015">Disulfide bond</keyword>
<dbReference type="eggNOG" id="COG0695">
    <property type="taxonomic scope" value="Bacteria"/>
</dbReference>
<dbReference type="Gene3D" id="3.40.30.10">
    <property type="entry name" value="Glutaredoxin"/>
    <property type="match status" value="1"/>
</dbReference>
<dbReference type="PANTHER" id="PTHR45694">
    <property type="entry name" value="GLUTAREDOXIN 2"/>
    <property type="match status" value="1"/>
</dbReference>
<reference evidence="8 9" key="1">
    <citation type="submission" date="2014-07" db="EMBL/GenBank/DDBJ databases">
        <authorList>
            <person name="Urmite Genomes Urmite Genomes"/>
        </authorList>
    </citation>
    <scope>NUCLEOTIDE SEQUENCE [LARGE SCALE GENOMIC DNA]</scope>
    <source>
        <strain evidence="8 9">20_BN</strain>
    </source>
</reference>
<dbReference type="GO" id="GO:0015038">
    <property type="term" value="F:glutathione disulfide oxidoreductase activity"/>
    <property type="evidence" value="ECO:0007669"/>
    <property type="project" value="UniProtKB-UniRule"/>
</dbReference>
<evidence type="ECO:0000256" key="6">
    <source>
        <dbReference type="RuleBase" id="RU364065"/>
    </source>
</evidence>
<dbReference type="GO" id="GO:0045454">
    <property type="term" value="P:cell redox homeostasis"/>
    <property type="evidence" value="ECO:0007669"/>
    <property type="project" value="InterPro"/>
</dbReference>
<evidence type="ECO:0000256" key="5">
    <source>
        <dbReference type="ARBA" id="ARBA00023284"/>
    </source>
</evidence>
<dbReference type="PROSITE" id="PS51354">
    <property type="entry name" value="GLUTAREDOXIN_2"/>
    <property type="match status" value="1"/>
</dbReference>
<dbReference type="InterPro" id="IPR011900">
    <property type="entry name" value="GRX_bact"/>
</dbReference>
<gene>
    <name evidence="8" type="primary">grx</name>
    <name evidence="8" type="ORF">BN1079_02172</name>
</gene>
<dbReference type="PANTHER" id="PTHR45694:SF18">
    <property type="entry name" value="GLUTAREDOXIN-1-RELATED"/>
    <property type="match status" value="1"/>
</dbReference>